<keyword evidence="6" id="KW-1185">Reference proteome</keyword>
<evidence type="ECO:0000259" key="4">
    <source>
        <dbReference type="Pfam" id="PF10551"/>
    </source>
</evidence>
<dbReference type="PROSITE" id="PS01007">
    <property type="entry name" value="TRANSPOSASE_MUTATOR"/>
    <property type="match status" value="1"/>
</dbReference>
<evidence type="ECO:0000313" key="5">
    <source>
        <dbReference type="EMBL" id="KAG8368976.1"/>
    </source>
</evidence>
<evidence type="ECO:0000256" key="3">
    <source>
        <dbReference type="ARBA" id="ARBA00023172"/>
    </source>
</evidence>
<gene>
    <name evidence="5" type="ORF">BUALT_Bualt15G0102200</name>
</gene>
<dbReference type="GO" id="GO:0003677">
    <property type="term" value="F:DNA binding"/>
    <property type="evidence" value="ECO:0007669"/>
    <property type="project" value="UniProtKB-KW"/>
</dbReference>
<name>A0AAV6WEN9_9LAMI</name>
<sequence length="185" mass="21133">MHKCGKKYHVKNCNSVWLGRKYENAFRNDPNRNVNGFRQDVVEAIKGLKQGFLYGCGPIIGVDGCHLKGPHGGVMLTVIGINPNNNSYPIYYAVVGGETKDLWEWFLTLLKNDLNIQNDHEWTFMSDKQKGLIPAFETVFPNSENRFCVRHLFGNMKTAGFRKIAYKRALWKVAGQVQLQSLILR</sequence>
<protein>
    <recommendedName>
        <fullName evidence="4">MULE transposase domain-containing protein</fullName>
    </recommendedName>
</protein>
<evidence type="ECO:0000256" key="1">
    <source>
        <dbReference type="ARBA" id="ARBA00022578"/>
    </source>
</evidence>
<dbReference type="PANTHER" id="PTHR31973:SF191">
    <property type="entry name" value="OS05G0489400 PROTEIN"/>
    <property type="match status" value="1"/>
</dbReference>
<keyword evidence="3" id="KW-0233">DNA recombination</keyword>
<dbReference type="Proteomes" id="UP000826271">
    <property type="component" value="Unassembled WGS sequence"/>
</dbReference>
<dbReference type="InterPro" id="IPR001207">
    <property type="entry name" value="Transposase_mutator"/>
</dbReference>
<evidence type="ECO:0000313" key="6">
    <source>
        <dbReference type="Proteomes" id="UP000826271"/>
    </source>
</evidence>
<dbReference type="InterPro" id="IPR018289">
    <property type="entry name" value="MULE_transposase_dom"/>
</dbReference>
<keyword evidence="2" id="KW-0238">DNA-binding</keyword>
<dbReference type="Pfam" id="PF10551">
    <property type="entry name" value="MULE"/>
    <property type="match status" value="1"/>
</dbReference>
<evidence type="ECO:0000256" key="2">
    <source>
        <dbReference type="ARBA" id="ARBA00023125"/>
    </source>
</evidence>
<dbReference type="AlphaFoldDB" id="A0AAV6WEN9"/>
<keyword evidence="1" id="KW-0815">Transposition</keyword>
<dbReference type="EMBL" id="WHWC01000015">
    <property type="protein sequence ID" value="KAG8368976.1"/>
    <property type="molecule type" value="Genomic_DNA"/>
</dbReference>
<proteinExistence type="predicted"/>
<dbReference type="GO" id="GO:0006313">
    <property type="term" value="P:DNA transposition"/>
    <property type="evidence" value="ECO:0007669"/>
    <property type="project" value="InterPro"/>
</dbReference>
<dbReference type="PANTHER" id="PTHR31973">
    <property type="entry name" value="POLYPROTEIN, PUTATIVE-RELATED"/>
    <property type="match status" value="1"/>
</dbReference>
<reference evidence="5" key="1">
    <citation type="submission" date="2019-10" db="EMBL/GenBank/DDBJ databases">
        <authorList>
            <person name="Zhang R."/>
            <person name="Pan Y."/>
            <person name="Wang J."/>
            <person name="Ma R."/>
            <person name="Yu S."/>
        </authorList>
    </citation>
    <scope>NUCLEOTIDE SEQUENCE</scope>
    <source>
        <strain evidence="5">LA-IB0</strain>
        <tissue evidence="5">Leaf</tissue>
    </source>
</reference>
<accession>A0AAV6WEN9</accession>
<dbReference type="GO" id="GO:0004803">
    <property type="term" value="F:transposase activity"/>
    <property type="evidence" value="ECO:0007669"/>
    <property type="project" value="InterPro"/>
</dbReference>
<organism evidence="5 6">
    <name type="scientific">Buddleja alternifolia</name>
    <dbReference type="NCBI Taxonomy" id="168488"/>
    <lineage>
        <taxon>Eukaryota</taxon>
        <taxon>Viridiplantae</taxon>
        <taxon>Streptophyta</taxon>
        <taxon>Embryophyta</taxon>
        <taxon>Tracheophyta</taxon>
        <taxon>Spermatophyta</taxon>
        <taxon>Magnoliopsida</taxon>
        <taxon>eudicotyledons</taxon>
        <taxon>Gunneridae</taxon>
        <taxon>Pentapetalae</taxon>
        <taxon>asterids</taxon>
        <taxon>lamiids</taxon>
        <taxon>Lamiales</taxon>
        <taxon>Scrophulariaceae</taxon>
        <taxon>Buddlejeae</taxon>
        <taxon>Buddleja</taxon>
    </lineage>
</organism>
<feature type="domain" description="MULE transposase" evidence="4">
    <location>
        <begin position="60"/>
        <end position="153"/>
    </location>
</feature>
<comment type="caution">
    <text evidence="5">The sequence shown here is derived from an EMBL/GenBank/DDBJ whole genome shotgun (WGS) entry which is preliminary data.</text>
</comment>